<accession>A0A423VCH5</accession>
<comment type="caution">
    <text evidence="2">The sequence shown here is derived from an EMBL/GenBank/DDBJ whole genome shotgun (WGS) entry which is preliminary data.</text>
</comment>
<feature type="region of interest" description="Disordered" evidence="1">
    <location>
        <begin position="202"/>
        <end position="240"/>
    </location>
</feature>
<proteinExistence type="predicted"/>
<feature type="compositionally biased region" description="Acidic residues" evidence="1">
    <location>
        <begin position="205"/>
        <end position="239"/>
    </location>
</feature>
<dbReference type="EMBL" id="LJZO01000064">
    <property type="protein sequence ID" value="ROV88675.1"/>
    <property type="molecule type" value="Genomic_DNA"/>
</dbReference>
<evidence type="ECO:0000313" key="3">
    <source>
        <dbReference type="Proteomes" id="UP000284375"/>
    </source>
</evidence>
<dbReference type="Proteomes" id="UP000284375">
    <property type="component" value="Unassembled WGS sequence"/>
</dbReference>
<evidence type="ECO:0000256" key="1">
    <source>
        <dbReference type="SAM" id="MobiDB-lite"/>
    </source>
</evidence>
<reference evidence="2 3" key="1">
    <citation type="submission" date="2015-09" db="EMBL/GenBank/DDBJ databases">
        <title>Host preference determinants of Valsa canker pathogens revealed by comparative genomics.</title>
        <authorList>
            <person name="Yin Z."/>
            <person name="Huang L."/>
        </authorList>
    </citation>
    <scope>NUCLEOTIDE SEQUENCE [LARGE SCALE GENOMIC DNA]</scope>
    <source>
        <strain evidence="2 3">YSFL</strain>
    </source>
</reference>
<name>A0A423VCH5_CYTCH</name>
<gene>
    <name evidence="2" type="ORF">VSDG_09510</name>
</gene>
<dbReference type="OrthoDB" id="10389469at2759"/>
<evidence type="ECO:0000313" key="2">
    <source>
        <dbReference type="EMBL" id="ROV88675.1"/>
    </source>
</evidence>
<keyword evidence="3" id="KW-1185">Reference proteome</keyword>
<dbReference type="AlphaFoldDB" id="A0A423VCH5"/>
<protein>
    <submittedName>
        <fullName evidence="2">Uncharacterized protein</fullName>
    </submittedName>
</protein>
<sequence length="308" mass="34257">MTPPVFEGEGDQIKILGRYVEQIRRSQQIRLPWAAHHIVAFKRFLARGQHSPDSVKAETEPQLRGLAESIGIPTGRLNRDQWGAVRKRILSSLLYRLEEFRKEGGDGSGGGDIILGDRLDVENNIVRWIWDAGQVQHILSRAYTDGDDIVQYEDVGLNDVDIDVDIGTEIGNDTESYDAGIVDIDVDIDVGLGVDHDLNSVFSDSADDEYNEDDDDEHSDNSGEEVEEEEGLHQEEEEDHVYLGKRFGMKGKWNMAMAMGTTALTLTLNSNEIHGSRAGRADVVVVAFSPRRRQSTCSSISSNKSTAR</sequence>
<organism evidence="2 3">
    <name type="scientific">Cytospora chrysosperma</name>
    <name type="common">Cytospora canker fungus</name>
    <name type="synonym">Sphaeria chrysosperma</name>
    <dbReference type="NCBI Taxonomy" id="252740"/>
    <lineage>
        <taxon>Eukaryota</taxon>
        <taxon>Fungi</taxon>
        <taxon>Dikarya</taxon>
        <taxon>Ascomycota</taxon>
        <taxon>Pezizomycotina</taxon>
        <taxon>Sordariomycetes</taxon>
        <taxon>Sordariomycetidae</taxon>
        <taxon>Diaporthales</taxon>
        <taxon>Cytosporaceae</taxon>
        <taxon>Cytospora</taxon>
    </lineage>
</organism>